<name>A0ABW4EG87_9RHOB</name>
<keyword evidence="3" id="KW-1185">Reference proteome</keyword>
<dbReference type="Proteomes" id="UP001597186">
    <property type="component" value="Unassembled WGS sequence"/>
</dbReference>
<dbReference type="EMBL" id="JBHUDD010000042">
    <property type="protein sequence ID" value="MFD1508948.1"/>
    <property type="molecule type" value="Genomic_DNA"/>
</dbReference>
<reference evidence="3" key="1">
    <citation type="journal article" date="2019" name="Int. J. Syst. Evol. Microbiol.">
        <title>The Global Catalogue of Microorganisms (GCM) 10K type strain sequencing project: providing services to taxonomists for standard genome sequencing and annotation.</title>
        <authorList>
            <consortium name="The Broad Institute Genomics Platform"/>
            <consortium name="The Broad Institute Genome Sequencing Center for Infectious Disease"/>
            <person name="Wu L."/>
            <person name="Ma J."/>
        </authorList>
    </citation>
    <scope>NUCLEOTIDE SEQUENCE [LARGE SCALE GENOMIC DNA]</scope>
    <source>
        <strain evidence="3">CGMCC 1.12477</strain>
    </source>
</reference>
<dbReference type="InterPro" id="IPR036514">
    <property type="entry name" value="SGNH_hydro_sf"/>
</dbReference>
<dbReference type="Gene3D" id="3.40.50.1110">
    <property type="entry name" value="SGNH hydrolase"/>
    <property type="match status" value="1"/>
</dbReference>
<protein>
    <submittedName>
        <fullName evidence="2">SGNH/GDSL hydrolase family protein</fullName>
    </submittedName>
</protein>
<dbReference type="GO" id="GO:0016787">
    <property type="term" value="F:hydrolase activity"/>
    <property type="evidence" value="ECO:0007669"/>
    <property type="project" value="UniProtKB-KW"/>
</dbReference>
<evidence type="ECO:0000313" key="2">
    <source>
        <dbReference type="EMBL" id="MFD1508948.1"/>
    </source>
</evidence>
<dbReference type="RefSeq" id="WP_379914083.1">
    <property type="nucleotide sequence ID" value="NZ_JBHUDD010000042.1"/>
</dbReference>
<dbReference type="Pfam" id="PF13472">
    <property type="entry name" value="Lipase_GDSL_2"/>
    <property type="match status" value="1"/>
</dbReference>
<comment type="caution">
    <text evidence="2">The sequence shown here is derived from an EMBL/GenBank/DDBJ whole genome shotgun (WGS) entry which is preliminary data.</text>
</comment>
<dbReference type="SUPFAM" id="SSF52266">
    <property type="entry name" value="SGNH hydrolase"/>
    <property type="match status" value="1"/>
</dbReference>
<proteinExistence type="predicted"/>
<dbReference type="InterPro" id="IPR013830">
    <property type="entry name" value="SGNH_hydro"/>
</dbReference>
<organism evidence="2 3">
    <name type="scientific">Lacimonas salitolerans</name>
    <dbReference type="NCBI Taxonomy" id="1323750"/>
    <lineage>
        <taxon>Bacteria</taxon>
        <taxon>Pseudomonadati</taxon>
        <taxon>Pseudomonadota</taxon>
        <taxon>Alphaproteobacteria</taxon>
        <taxon>Rhodobacterales</taxon>
        <taxon>Paracoccaceae</taxon>
        <taxon>Lacimonas</taxon>
    </lineage>
</organism>
<gene>
    <name evidence="2" type="ORF">ACFTOW_05995</name>
</gene>
<accession>A0ABW4EG87</accession>
<dbReference type="CDD" id="cd01836">
    <property type="entry name" value="FeeA_FeeB_like"/>
    <property type="match status" value="1"/>
</dbReference>
<sequence>MPTAYVKYALAPVLALQGLALRRGGPRLPEPPGPRQGIAGTGPMLRLLIAGDSSAAGVGAAHQEQALSGHLVAGLARQSRVHWRLEAQSGDTTAACLRRLHGLAPARFDLAVLALGVNDVTSGLPRRIWLHRQRALHALLRHKFGVRRIYASGLPPMGAFPSLTGPLKWIMGAEAARFDAALAELAARTPDLCHVPFDQPMDTALMASDGFHPGPQVYARWAGVLTDRILTDRTIKGDQA</sequence>
<evidence type="ECO:0000313" key="3">
    <source>
        <dbReference type="Proteomes" id="UP001597186"/>
    </source>
</evidence>
<evidence type="ECO:0000259" key="1">
    <source>
        <dbReference type="Pfam" id="PF13472"/>
    </source>
</evidence>
<keyword evidence="2" id="KW-0378">Hydrolase</keyword>
<feature type="domain" description="SGNH hydrolase-type esterase" evidence="1">
    <location>
        <begin position="51"/>
        <end position="219"/>
    </location>
</feature>